<reference evidence="1 2" key="1">
    <citation type="submission" date="2016-08" db="EMBL/GenBank/DDBJ databases">
        <authorList>
            <person name="Seilhamer J.J."/>
        </authorList>
    </citation>
    <scope>NUCLEOTIDE SEQUENCE [LARGE SCALE GENOMIC DNA]</scope>
    <source>
        <strain evidence="1 2">ANC 4874</strain>
    </source>
</reference>
<proteinExistence type="predicted"/>
<gene>
    <name evidence="1" type="ORF">GA0116959_106131</name>
</gene>
<dbReference type="AlphaFoldDB" id="A0A1C4GUQ5"/>
<sequence>MSNLISLKLKPETHQRFQDIYRKLNAGERTDQAKPLGENLADITCEIIDQVFGTISKISTSQDQESDKVIQQILDTTRKYMPWSVSFFGNERLTPMVNYLQNMTYEKDGHYFIAYSVDKNLISELMGNVDQIKAGNGQYVSPALKIFTQVVDQGVTSLIREPKKMLKFNMVVDKTLNGVISLTTQLGYKRFDKLGSMYDAQTISQFFDHFLVFLENQAKTNV</sequence>
<protein>
    <submittedName>
        <fullName evidence="1">Uncharacterized protein</fullName>
    </submittedName>
</protein>
<dbReference type="RefSeq" id="WP_092719579.1">
    <property type="nucleotide sequence ID" value="NZ_FMBK01000006.1"/>
</dbReference>
<name>A0A1C4GUQ5_9GAMM</name>
<evidence type="ECO:0000313" key="2">
    <source>
        <dbReference type="Proteomes" id="UP000243661"/>
    </source>
</evidence>
<organism evidence="1 2">
    <name type="scientific">Acinetobacter albensis</name>
    <dbReference type="NCBI Taxonomy" id="1673609"/>
    <lineage>
        <taxon>Bacteria</taxon>
        <taxon>Pseudomonadati</taxon>
        <taxon>Pseudomonadota</taxon>
        <taxon>Gammaproteobacteria</taxon>
        <taxon>Moraxellales</taxon>
        <taxon>Moraxellaceae</taxon>
        <taxon>Acinetobacter</taxon>
    </lineage>
</organism>
<dbReference type="EMBL" id="FMBK01000006">
    <property type="protein sequence ID" value="SCC71910.1"/>
    <property type="molecule type" value="Genomic_DNA"/>
</dbReference>
<accession>A0A1C4GUQ5</accession>
<dbReference type="Proteomes" id="UP000243661">
    <property type="component" value="Unassembled WGS sequence"/>
</dbReference>
<evidence type="ECO:0000313" key="1">
    <source>
        <dbReference type="EMBL" id="SCC71910.1"/>
    </source>
</evidence>
<dbReference type="OrthoDB" id="9127034at2"/>